<dbReference type="InterPro" id="IPR029063">
    <property type="entry name" value="SAM-dependent_MTases_sf"/>
</dbReference>
<gene>
    <name evidence="2" type="ORF">SYNPS1DRAFT_25862</name>
</gene>
<feature type="compositionally biased region" description="Low complexity" evidence="1">
    <location>
        <begin position="53"/>
        <end position="63"/>
    </location>
</feature>
<dbReference type="EMBL" id="KZ992144">
    <property type="protein sequence ID" value="RKP22407.1"/>
    <property type="molecule type" value="Genomic_DNA"/>
</dbReference>
<feature type="compositionally biased region" description="Low complexity" evidence="1">
    <location>
        <begin position="128"/>
        <end position="142"/>
    </location>
</feature>
<keyword evidence="3" id="KW-1185">Reference proteome</keyword>
<feature type="region of interest" description="Disordered" evidence="1">
    <location>
        <begin position="41"/>
        <end position="64"/>
    </location>
</feature>
<dbReference type="AlphaFoldDB" id="A0A4P9YRG2"/>
<dbReference type="Gene3D" id="3.40.50.150">
    <property type="entry name" value="Vaccinia Virus protein VP39"/>
    <property type="match status" value="1"/>
</dbReference>
<evidence type="ECO:0000313" key="2">
    <source>
        <dbReference type="EMBL" id="RKP22407.1"/>
    </source>
</evidence>
<proteinExistence type="predicted"/>
<feature type="region of interest" description="Disordered" evidence="1">
    <location>
        <begin position="89"/>
        <end position="110"/>
    </location>
</feature>
<evidence type="ECO:0000313" key="3">
    <source>
        <dbReference type="Proteomes" id="UP000278143"/>
    </source>
</evidence>
<evidence type="ECO:0008006" key="4">
    <source>
        <dbReference type="Google" id="ProtNLM"/>
    </source>
</evidence>
<evidence type="ECO:0000256" key="1">
    <source>
        <dbReference type="SAM" id="MobiDB-lite"/>
    </source>
</evidence>
<feature type="region of interest" description="Disordered" evidence="1">
    <location>
        <begin position="125"/>
        <end position="146"/>
    </location>
</feature>
<protein>
    <recommendedName>
        <fullName evidence="4">Methyltransferase type 11 domain-containing protein</fullName>
    </recommendedName>
</protein>
<dbReference type="OrthoDB" id="2013972at2759"/>
<organism evidence="2 3">
    <name type="scientific">Syncephalis pseudoplumigaleata</name>
    <dbReference type="NCBI Taxonomy" id="1712513"/>
    <lineage>
        <taxon>Eukaryota</taxon>
        <taxon>Fungi</taxon>
        <taxon>Fungi incertae sedis</taxon>
        <taxon>Zoopagomycota</taxon>
        <taxon>Zoopagomycotina</taxon>
        <taxon>Zoopagomycetes</taxon>
        <taxon>Zoopagales</taxon>
        <taxon>Piptocephalidaceae</taxon>
        <taxon>Syncephalis</taxon>
    </lineage>
</organism>
<sequence>MHHDHAPIRSKSVAGRSEDSAVIIDIAAAQAFVRWQQASHPMSSSAGDITPGSASSDASIADSEPAHKGRFRGLRHWLSDFSLKRSSAEDKHAGATSRLRHQHTTSSQSLRSRFNNLDAAAFTRRANSPLSTSSTTSRSEASLPDHPLDHATQMAAFLDANIYEYSDTLHHVLKYYLGRIFFAPVECAAICRAQRILNMDCGGTDTWTREVALMFPAAEVWNMSERTDDCSYSYQRPRRNSATFRLNTSSPSNVHHTSDKLVDVASWSGERFDYVHRRFLHPLLTDKRWSSIVPQMFHVCRPGGIVELASIGLDFLDGDDDPDVAGFKRSLAGLMRKAYLMHDDAAQLDQALMKAGFVDIKRQLHHIPCGEWGDLAGRLLEGVLRDAFGTMPDCPLAALSPADLAAYGDLVDTCLQRLTEWRAHFSVVVYTAQRPEQAFDDISIYPAV</sequence>
<reference evidence="3" key="1">
    <citation type="journal article" date="2018" name="Nat. Microbiol.">
        <title>Leveraging single-cell genomics to expand the fungal tree of life.</title>
        <authorList>
            <person name="Ahrendt S.R."/>
            <person name="Quandt C.A."/>
            <person name="Ciobanu D."/>
            <person name="Clum A."/>
            <person name="Salamov A."/>
            <person name="Andreopoulos B."/>
            <person name="Cheng J.F."/>
            <person name="Woyke T."/>
            <person name="Pelin A."/>
            <person name="Henrissat B."/>
            <person name="Reynolds N.K."/>
            <person name="Benny G.L."/>
            <person name="Smith M.E."/>
            <person name="James T.Y."/>
            <person name="Grigoriev I.V."/>
        </authorList>
    </citation>
    <scope>NUCLEOTIDE SEQUENCE [LARGE SCALE GENOMIC DNA]</scope>
    <source>
        <strain evidence="3">Benny S71-1</strain>
    </source>
</reference>
<dbReference type="SUPFAM" id="SSF53335">
    <property type="entry name" value="S-adenosyl-L-methionine-dependent methyltransferases"/>
    <property type="match status" value="1"/>
</dbReference>
<accession>A0A4P9YRG2</accession>
<name>A0A4P9YRG2_9FUNG</name>
<dbReference type="Proteomes" id="UP000278143">
    <property type="component" value="Unassembled WGS sequence"/>
</dbReference>